<proteinExistence type="predicted"/>
<gene>
    <name evidence="5" type="ORF">FTV88_1430</name>
</gene>
<feature type="domain" description="SLH" evidence="4">
    <location>
        <begin position="438"/>
        <end position="499"/>
    </location>
</feature>
<dbReference type="RefSeq" id="WP_153724924.1">
    <property type="nucleotide sequence ID" value="NZ_CP045875.1"/>
</dbReference>
<dbReference type="PROSITE" id="PS51272">
    <property type="entry name" value="SLH"/>
    <property type="match status" value="3"/>
</dbReference>
<feature type="region of interest" description="Disordered" evidence="2">
    <location>
        <begin position="44"/>
        <end position="72"/>
    </location>
</feature>
<feature type="domain" description="SLH" evidence="4">
    <location>
        <begin position="376"/>
        <end position="435"/>
    </location>
</feature>
<feature type="compositionally biased region" description="Polar residues" evidence="2">
    <location>
        <begin position="59"/>
        <end position="72"/>
    </location>
</feature>
<feature type="signal peptide" evidence="3">
    <location>
        <begin position="1"/>
        <end position="25"/>
    </location>
</feature>
<dbReference type="InterPro" id="IPR051465">
    <property type="entry name" value="Cell_Envelope_Struct_Comp"/>
</dbReference>
<dbReference type="KEGG" id="hcv:FTV88_1430"/>
<accession>A0A5Q2MY74</accession>
<organism evidence="5 6">
    <name type="scientific">Heliorestis convoluta</name>
    <dbReference type="NCBI Taxonomy" id="356322"/>
    <lineage>
        <taxon>Bacteria</taxon>
        <taxon>Bacillati</taxon>
        <taxon>Bacillota</taxon>
        <taxon>Clostridia</taxon>
        <taxon>Eubacteriales</taxon>
        <taxon>Heliobacteriaceae</taxon>
        <taxon>Heliorestis</taxon>
    </lineage>
</organism>
<dbReference type="PANTHER" id="PTHR43308">
    <property type="entry name" value="OUTER MEMBRANE PROTEIN ALPHA-RELATED"/>
    <property type="match status" value="1"/>
</dbReference>
<dbReference type="Proteomes" id="UP000366051">
    <property type="component" value="Chromosome"/>
</dbReference>
<feature type="compositionally biased region" description="Low complexity" evidence="2">
    <location>
        <begin position="44"/>
        <end position="58"/>
    </location>
</feature>
<dbReference type="AlphaFoldDB" id="A0A5Q2MY74"/>
<evidence type="ECO:0000313" key="6">
    <source>
        <dbReference type="Proteomes" id="UP000366051"/>
    </source>
</evidence>
<keyword evidence="6" id="KW-1185">Reference proteome</keyword>
<evidence type="ECO:0000256" key="1">
    <source>
        <dbReference type="ARBA" id="ARBA00022737"/>
    </source>
</evidence>
<keyword evidence="1" id="KW-0677">Repeat</keyword>
<evidence type="ECO:0000313" key="5">
    <source>
        <dbReference type="EMBL" id="QGG47577.1"/>
    </source>
</evidence>
<dbReference type="InterPro" id="IPR001119">
    <property type="entry name" value="SLH_dom"/>
</dbReference>
<protein>
    <submittedName>
        <fullName evidence="5">S-layer domain protein, putative</fullName>
    </submittedName>
</protein>
<keyword evidence="3" id="KW-0732">Signal</keyword>
<feature type="domain" description="SLH" evidence="4">
    <location>
        <begin position="312"/>
        <end position="373"/>
    </location>
</feature>
<evidence type="ECO:0000259" key="4">
    <source>
        <dbReference type="PROSITE" id="PS51272"/>
    </source>
</evidence>
<feature type="chain" id="PRO_5024341171" evidence="3">
    <location>
        <begin position="26"/>
        <end position="499"/>
    </location>
</feature>
<reference evidence="6" key="1">
    <citation type="submission" date="2019-11" db="EMBL/GenBank/DDBJ databases">
        <title>Genome sequence of Heliorestis convoluta strain HH, an alkaliphilic and minimalistic phototrophic bacterium from a soda lake in Egypt.</title>
        <authorList>
            <person name="Dewey E.D."/>
            <person name="Stokes L.M."/>
            <person name="Burchell B.M."/>
            <person name="Shaffer K.N."/>
            <person name="Huntington A.M."/>
            <person name="Baker J.M."/>
            <person name="Nadendla S."/>
            <person name="Giglio M.G."/>
            <person name="Touchman J.W."/>
            <person name="Blankenship R.E."/>
            <person name="Madigan M.T."/>
            <person name="Sattley W.M."/>
        </authorList>
    </citation>
    <scope>NUCLEOTIDE SEQUENCE [LARGE SCALE GENOMIC DNA]</scope>
    <source>
        <strain evidence="6">HH</strain>
    </source>
</reference>
<dbReference type="EMBL" id="CP045875">
    <property type="protein sequence ID" value="QGG47577.1"/>
    <property type="molecule type" value="Genomic_DNA"/>
</dbReference>
<evidence type="ECO:0000256" key="2">
    <source>
        <dbReference type="SAM" id="MobiDB-lite"/>
    </source>
</evidence>
<dbReference type="Pfam" id="PF00395">
    <property type="entry name" value="SLH"/>
    <property type="match status" value="3"/>
</dbReference>
<sequence>MPNKKIVSFFLTLALLGPPLNSALAEVHDNIPSATSIVTFTTMSIPESSSSPRSSNESAQNESAPSGTTESATVVIVNGEEQLAGIETVKMEDNKVLVSIEVDENVINQKITEIIEQRMLQPLDAPQQNIVEIPVSNQNADQIVINLTQNMVKAMADEGFRLSINSGNTNFIVPTQEFAPEEISKIIGTTVTDVTVNITIEKTDAQKTEEIKEKAKEQGLEVLTAPIHFTISVTGKDSQGQVHSVRLSQYSQYTQRIIKIPEGVDSSKITTGIYYNTDGFLSHIPTEVFTDNNGNWYATMNSLTDSDYTVVYNPVTVEAVANHWSKDHVNDIASRLIIKNPATFQPDQAITRGEFAEYITKALGIYRTQKAREGIFSDIESHHPLGDAITIASDYNLIQGYPDRTFRSHNIITREEAINLYARAMTIVALEKERNQLIENYSDKEKISPWAYDGVHKVISAGIFKGKTSETINPQDIFTYAEAATAIRNLLTEATLINQ</sequence>
<dbReference type="OrthoDB" id="6372180at2"/>
<name>A0A5Q2MY74_9FIRM</name>
<dbReference type="PANTHER" id="PTHR43308:SF5">
    <property type="entry name" value="S-LAYER PROTEIN _ PEPTIDOGLYCAN ENDO-BETA-N-ACETYLGLUCOSAMINIDASE"/>
    <property type="match status" value="1"/>
</dbReference>
<evidence type="ECO:0000256" key="3">
    <source>
        <dbReference type="SAM" id="SignalP"/>
    </source>
</evidence>